<dbReference type="EMBL" id="PNRG01000033">
    <property type="protein sequence ID" value="PMR78140.1"/>
    <property type="molecule type" value="Genomic_DNA"/>
</dbReference>
<gene>
    <name evidence="2" type="ORF">C1H70_15300</name>
</gene>
<dbReference type="AlphaFoldDB" id="A0A2N7UCJ2"/>
<proteinExistence type="predicted"/>
<protein>
    <submittedName>
        <fullName evidence="2">Uncharacterized protein</fullName>
    </submittedName>
</protein>
<evidence type="ECO:0000313" key="2">
    <source>
        <dbReference type="EMBL" id="PMR78140.1"/>
    </source>
</evidence>
<evidence type="ECO:0000256" key="1">
    <source>
        <dbReference type="SAM" id="MobiDB-lite"/>
    </source>
</evidence>
<accession>A0A2N7UCJ2</accession>
<keyword evidence="3" id="KW-1185">Reference proteome</keyword>
<comment type="caution">
    <text evidence="2">The sequence shown here is derived from an EMBL/GenBank/DDBJ whole genome shotgun (WGS) entry which is preliminary data.</text>
</comment>
<feature type="region of interest" description="Disordered" evidence="1">
    <location>
        <begin position="59"/>
        <end position="83"/>
    </location>
</feature>
<sequence length="83" mass="9039">MCSLPPPSGTNCINDSRLTTHDSRLTTHDSRLTIHPSHLILSPIPPPYPSSFLLPQRNGYRLSPSPPWPGGRARQAESAGTAR</sequence>
<evidence type="ECO:0000313" key="3">
    <source>
        <dbReference type="Proteomes" id="UP000235547"/>
    </source>
</evidence>
<dbReference type="Proteomes" id="UP000235547">
    <property type="component" value="Unassembled WGS sequence"/>
</dbReference>
<reference evidence="2 3" key="1">
    <citation type="submission" date="2018-01" db="EMBL/GenBank/DDBJ databases">
        <title>Halomonas endophytica sp. nov., isolated from storage liquid in the stems of Populus euphratica.</title>
        <authorList>
            <person name="Chen C."/>
        </authorList>
    </citation>
    <scope>NUCLEOTIDE SEQUENCE [LARGE SCALE GENOMIC DNA]</scope>
    <source>
        <strain evidence="2 3">BZ-SZ-XJ27</strain>
    </source>
</reference>
<name>A0A2N7UCJ2_9GAMM</name>
<organism evidence="2 3">
    <name type="scientific">Halomonas urumqiensis</name>
    <dbReference type="NCBI Taxonomy" id="1684789"/>
    <lineage>
        <taxon>Bacteria</taxon>
        <taxon>Pseudomonadati</taxon>
        <taxon>Pseudomonadota</taxon>
        <taxon>Gammaproteobacteria</taxon>
        <taxon>Oceanospirillales</taxon>
        <taxon>Halomonadaceae</taxon>
        <taxon>Halomonas</taxon>
    </lineage>
</organism>